<gene>
    <name evidence="2" type="ORF">AS594_01940</name>
</gene>
<dbReference type="Proteomes" id="UP000095759">
    <property type="component" value="Unassembled WGS sequence"/>
</dbReference>
<feature type="domain" description="DinB-like" evidence="1">
    <location>
        <begin position="17"/>
        <end position="174"/>
    </location>
</feature>
<accession>A0A1E5P1Q3</accession>
<dbReference type="EMBL" id="MEHJ01000001">
    <property type="protein sequence ID" value="OEJ23432.1"/>
    <property type="molecule type" value="Genomic_DNA"/>
</dbReference>
<name>A0A1E5P1Q3_9ACTN</name>
<dbReference type="InterPro" id="IPR034660">
    <property type="entry name" value="DinB/YfiT-like"/>
</dbReference>
<dbReference type="Gene3D" id="1.20.120.450">
    <property type="entry name" value="dinb family like domain"/>
    <property type="match status" value="1"/>
</dbReference>
<sequence length="180" mass="20721">MAYGPSSPERQAVLDDYDRARRTFHALLDEATPADLARPTSGTRWTNRQLLWHMLFGYCVTRVLLGLARGFSRLPRSASKAFARVLDARTRPFDVINYLGPCGAVRVFGPRATGAAFDRITDSLARRLVKESERDLARGMHYPVRWDPFFKDFMTLADLYRYPTQHFDFHHRQLTLGERG</sequence>
<comment type="caution">
    <text evidence="2">The sequence shown here is derived from an EMBL/GenBank/DDBJ whole genome shotgun (WGS) entry which is preliminary data.</text>
</comment>
<protein>
    <submittedName>
        <fullName evidence="2">Maleylpyruvate isomerase</fullName>
    </submittedName>
</protein>
<dbReference type="InterPro" id="IPR024775">
    <property type="entry name" value="DinB-like"/>
</dbReference>
<proteinExistence type="predicted"/>
<dbReference type="Pfam" id="PF12867">
    <property type="entry name" value="DinB_2"/>
    <property type="match status" value="1"/>
</dbReference>
<dbReference type="RefSeq" id="WP_069933592.1">
    <property type="nucleotide sequence ID" value="NZ_MEHJ01000001.1"/>
</dbReference>
<evidence type="ECO:0000313" key="3">
    <source>
        <dbReference type="Proteomes" id="UP000095759"/>
    </source>
</evidence>
<evidence type="ECO:0000259" key="1">
    <source>
        <dbReference type="Pfam" id="PF12867"/>
    </source>
</evidence>
<keyword evidence="2" id="KW-0413">Isomerase</keyword>
<keyword evidence="3" id="KW-1185">Reference proteome</keyword>
<dbReference type="GO" id="GO:0016853">
    <property type="term" value="F:isomerase activity"/>
    <property type="evidence" value="ECO:0007669"/>
    <property type="project" value="UniProtKB-KW"/>
</dbReference>
<dbReference type="SUPFAM" id="SSF109854">
    <property type="entry name" value="DinB/YfiT-like putative metalloenzymes"/>
    <property type="match status" value="1"/>
</dbReference>
<organism evidence="2 3">
    <name type="scientific">Streptomyces agglomeratus</name>
    <dbReference type="NCBI Taxonomy" id="285458"/>
    <lineage>
        <taxon>Bacteria</taxon>
        <taxon>Bacillati</taxon>
        <taxon>Actinomycetota</taxon>
        <taxon>Actinomycetes</taxon>
        <taxon>Kitasatosporales</taxon>
        <taxon>Streptomycetaceae</taxon>
        <taxon>Streptomyces</taxon>
    </lineage>
</organism>
<evidence type="ECO:0000313" key="2">
    <source>
        <dbReference type="EMBL" id="OEJ23432.1"/>
    </source>
</evidence>
<reference evidence="2 3" key="1">
    <citation type="submission" date="2016-08" db="EMBL/GenBank/DDBJ databases">
        <title>Complete genome sequence of Streptomyces agglomeratus strain 6-3-2, a novel anti-MRSA actinomycete isolated from Wuli of Tebit, China.</title>
        <authorList>
            <person name="Chen X."/>
        </authorList>
    </citation>
    <scope>NUCLEOTIDE SEQUENCE [LARGE SCALE GENOMIC DNA]</scope>
    <source>
        <strain evidence="2 3">6-3-2</strain>
    </source>
</reference>
<dbReference type="OrthoDB" id="4196751at2"/>
<dbReference type="AlphaFoldDB" id="A0A1E5P1Q3"/>
<dbReference type="STRING" id="285458.BGM19_34900"/>
<keyword evidence="2" id="KW-0670">Pyruvate</keyword>